<dbReference type="InterPro" id="IPR050469">
    <property type="entry name" value="Diguanylate_Cyclase"/>
</dbReference>
<evidence type="ECO:0000256" key="1">
    <source>
        <dbReference type="ARBA" id="ARBA00012528"/>
    </source>
</evidence>
<dbReference type="GO" id="GO:0005886">
    <property type="term" value="C:plasma membrane"/>
    <property type="evidence" value="ECO:0007669"/>
    <property type="project" value="TreeGrafter"/>
</dbReference>
<dbReference type="EMBL" id="FCOK02000106">
    <property type="protein sequence ID" value="SAL70838.1"/>
    <property type="molecule type" value="Genomic_DNA"/>
</dbReference>
<evidence type="ECO:0000313" key="4">
    <source>
        <dbReference type="EMBL" id="SAL70838.1"/>
    </source>
</evidence>
<dbReference type="GO" id="GO:0052621">
    <property type="term" value="F:diguanylate cyclase activity"/>
    <property type="evidence" value="ECO:0007669"/>
    <property type="project" value="UniProtKB-EC"/>
</dbReference>
<name>A0A158JQ04_9BURK</name>
<dbReference type="InterPro" id="IPR029787">
    <property type="entry name" value="Nucleotide_cyclase"/>
</dbReference>
<evidence type="ECO:0000259" key="3">
    <source>
        <dbReference type="PROSITE" id="PS50887"/>
    </source>
</evidence>
<feature type="domain" description="GGDEF" evidence="3">
    <location>
        <begin position="1"/>
        <end position="57"/>
    </location>
</feature>
<proteinExistence type="predicted"/>
<gene>
    <name evidence="4" type="ORF">AWB69_08460</name>
</gene>
<accession>A0A158JQ04</accession>
<dbReference type="PROSITE" id="PS50887">
    <property type="entry name" value="GGDEF"/>
    <property type="match status" value="1"/>
</dbReference>
<organism evidence="4 5">
    <name type="scientific">Caballeronia udeis</name>
    <dbReference type="NCBI Taxonomy" id="1232866"/>
    <lineage>
        <taxon>Bacteria</taxon>
        <taxon>Pseudomonadati</taxon>
        <taxon>Pseudomonadota</taxon>
        <taxon>Betaproteobacteria</taxon>
        <taxon>Burkholderiales</taxon>
        <taxon>Burkholderiaceae</taxon>
        <taxon>Caballeronia</taxon>
    </lineage>
</organism>
<dbReference type="PANTHER" id="PTHR45138:SF9">
    <property type="entry name" value="DIGUANYLATE CYCLASE DGCM-RELATED"/>
    <property type="match status" value="1"/>
</dbReference>
<comment type="catalytic activity">
    <reaction evidence="2">
        <text>2 GTP = 3',3'-c-di-GMP + 2 diphosphate</text>
        <dbReference type="Rhea" id="RHEA:24898"/>
        <dbReference type="ChEBI" id="CHEBI:33019"/>
        <dbReference type="ChEBI" id="CHEBI:37565"/>
        <dbReference type="ChEBI" id="CHEBI:58805"/>
        <dbReference type="EC" id="2.7.7.65"/>
    </reaction>
</comment>
<dbReference type="GO" id="GO:1902201">
    <property type="term" value="P:negative regulation of bacterial-type flagellum-dependent cell motility"/>
    <property type="evidence" value="ECO:0007669"/>
    <property type="project" value="TreeGrafter"/>
</dbReference>
<dbReference type="InterPro" id="IPR043128">
    <property type="entry name" value="Rev_trsase/Diguanyl_cyclase"/>
</dbReference>
<dbReference type="Pfam" id="PF00990">
    <property type="entry name" value="GGDEF"/>
    <property type="match status" value="1"/>
</dbReference>
<evidence type="ECO:0000313" key="5">
    <source>
        <dbReference type="Proteomes" id="UP000054683"/>
    </source>
</evidence>
<dbReference type="Proteomes" id="UP000054683">
    <property type="component" value="Unassembled WGS sequence"/>
</dbReference>
<dbReference type="Gene3D" id="3.30.70.270">
    <property type="match status" value="1"/>
</dbReference>
<evidence type="ECO:0000256" key="2">
    <source>
        <dbReference type="ARBA" id="ARBA00034247"/>
    </source>
</evidence>
<dbReference type="EC" id="2.7.7.65" evidence="1"/>
<reference evidence="4 5" key="1">
    <citation type="submission" date="2016-01" db="EMBL/GenBank/DDBJ databases">
        <authorList>
            <person name="Oliw E.H."/>
        </authorList>
    </citation>
    <scope>NUCLEOTIDE SEQUENCE [LARGE SCALE GENOMIC DNA]</scope>
    <source>
        <strain evidence="4">LMG 27134</strain>
    </source>
</reference>
<dbReference type="SUPFAM" id="SSF55073">
    <property type="entry name" value="Nucleotide cyclase"/>
    <property type="match status" value="1"/>
</dbReference>
<sequence>MLKIRNETSTGPFMTVSVGIAVFEPPPGAPADIIEAADRALYRAKQRGRNRIEATGQLDFQRNDTQ</sequence>
<dbReference type="NCBIfam" id="TIGR00254">
    <property type="entry name" value="GGDEF"/>
    <property type="match status" value="1"/>
</dbReference>
<dbReference type="InterPro" id="IPR000160">
    <property type="entry name" value="GGDEF_dom"/>
</dbReference>
<dbReference type="AlphaFoldDB" id="A0A158JQ04"/>
<dbReference type="PANTHER" id="PTHR45138">
    <property type="entry name" value="REGULATORY COMPONENTS OF SENSORY TRANSDUCTION SYSTEM"/>
    <property type="match status" value="1"/>
</dbReference>
<protein>
    <recommendedName>
        <fullName evidence="1">diguanylate cyclase</fullName>
        <ecNumber evidence="1">2.7.7.65</ecNumber>
    </recommendedName>
</protein>
<dbReference type="GO" id="GO:0043709">
    <property type="term" value="P:cell adhesion involved in single-species biofilm formation"/>
    <property type="evidence" value="ECO:0007669"/>
    <property type="project" value="TreeGrafter"/>
</dbReference>